<dbReference type="SUPFAM" id="SSF142906">
    <property type="entry name" value="YjbR-like"/>
    <property type="match status" value="1"/>
</dbReference>
<dbReference type="Proteomes" id="UP001485226">
    <property type="component" value="Unassembled WGS sequence"/>
</dbReference>
<dbReference type="GO" id="GO:0003677">
    <property type="term" value="F:DNA binding"/>
    <property type="evidence" value="ECO:0007669"/>
    <property type="project" value="UniProtKB-KW"/>
</dbReference>
<keyword evidence="2" id="KW-1185">Reference proteome</keyword>
<dbReference type="InterPro" id="IPR058532">
    <property type="entry name" value="YjbR/MT2646/Rv2570-like"/>
</dbReference>
<comment type="caution">
    <text evidence="1">The sequence shown here is derived from an EMBL/GenBank/DDBJ whole genome shotgun (WGS) entry which is preliminary data.</text>
</comment>
<evidence type="ECO:0000313" key="1">
    <source>
        <dbReference type="EMBL" id="MEL1253390.1"/>
    </source>
</evidence>
<sequence>MIWIKALNHNLNVYFMVLIETFRELALSLPNAVEEPHFEKTSFRINKKIFATFDEKNNRAVLKLSEIEQSVFCASSEMIFYPIPNKWGKQGWTIVELSKVRADMFEDALKLSYQNVVPKKKQ</sequence>
<accession>A0ABU9IMI9</accession>
<keyword evidence="1" id="KW-0238">DNA-binding</keyword>
<protein>
    <submittedName>
        <fullName evidence="1">MmcQ/YjbR family DNA-binding protein</fullName>
    </submittedName>
</protein>
<dbReference type="EMBL" id="JBBYHS010000005">
    <property type="protein sequence ID" value="MEL1253390.1"/>
    <property type="molecule type" value="Genomic_DNA"/>
</dbReference>
<dbReference type="InterPro" id="IPR038056">
    <property type="entry name" value="YjbR-like_sf"/>
</dbReference>
<dbReference type="RefSeq" id="WP_341690694.1">
    <property type="nucleotide sequence ID" value="NZ_JBBYHS010000005.1"/>
</dbReference>
<evidence type="ECO:0000313" key="2">
    <source>
        <dbReference type="Proteomes" id="UP001485226"/>
    </source>
</evidence>
<proteinExistence type="predicted"/>
<name>A0ABU9IMI9_9FLAO</name>
<gene>
    <name evidence="1" type="ORF">AAEO57_06375</name>
</gene>
<dbReference type="Gene3D" id="3.90.1150.30">
    <property type="match status" value="1"/>
</dbReference>
<reference evidence="1 2" key="1">
    <citation type="submission" date="2024-04" db="EMBL/GenBank/DDBJ databases">
        <title>Flavobacterium sp. DGU38 16S ribosomal RNA gene Genome sequencing and assembly.</title>
        <authorList>
            <person name="Park S."/>
        </authorList>
    </citation>
    <scope>NUCLEOTIDE SEQUENCE [LARGE SCALE GENOMIC DNA]</scope>
    <source>
        <strain evidence="1 2">DGU38</strain>
    </source>
</reference>
<organism evidence="1 2">
    <name type="scientific">Flavobacterium calami</name>
    <dbReference type="NCBI Taxonomy" id="3139144"/>
    <lineage>
        <taxon>Bacteria</taxon>
        <taxon>Pseudomonadati</taxon>
        <taxon>Bacteroidota</taxon>
        <taxon>Flavobacteriia</taxon>
        <taxon>Flavobacteriales</taxon>
        <taxon>Flavobacteriaceae</taxon>
        <taxon>Flavobacterium</taxon>
    </lineage>
</organism>
<dbReference type="Pfam" id="PF04237">
    <property type="entry name" value="YjbR"/>
    <property type="match status" value="1"/>
</dbReference>